<sequence>MFFYCSFFRLRGPRAPLIKKKRKTLGYLFILLLLWGDAAAAQSSPDAPTQLYRKAGQLLLCCERRDKSSHD</sequence>
<organism evidence="2 3">
    <name type="scientific">Trypanosoma rangeli SC58</name>
    <dbReference type="NCBI Taxonomy" id="429131"/>
    <lineage>
        <taxon>Eukaryota</taxon>
        <taxon>Discoba</taxon>
        <taxon>Euglenozoa</taxon>
        <taxon>Kinetoplastea</taxon>
        <taxon>Metakinetoplastina</taxon>
        <taxon>Trypanosomatida</taxon>
        <taxon>Trypanosomatidae</taxon>
        <taxon>Trypanosoma</taxon>
        <taxon>Herpetosoma</taxon>
    </lineage>
</organism>
<evidence type="ECO:0000256" key="1">
    <source>
        <dbReference type="SAM" id="SignalP"/>
    </source>
</evidence>
<feature type="chain" id="PRO_5001604906" evidence="1">
    <location>
        <begin position="41"/>
        <end position="71"/>
    </location>
</feature>
<protein>
    <submittedName>
        <fullName evidence="2">Uncharacterized protein</fullName>
    </submittedName>
</protein>
<keyword evidence="3" id="KW-1185">Reference proteome</keyword>
<gene>
    <name evidence="2" type="ORF">TRSC58_07273</name>
</gene>
<proteinExistence type="predicted"/>
<name>A0A061IVU1_TRYRA</name>
<feature type="signal peptide" evidence="1">
    <location>
        <begin position="1"/>
        <end position="40"/>
    </location>
</feature>
<accession>A0A061IVU1</accession>
<comment type="caution">
    <text evidence="2">The sequence shown here is derived from an EMBL/GenBank/DDBJ whole genome shotgun (WGS) entry which is preliminary data.</text>
</comment>
<dbReference type="EMBL" id="AUPL01007331">
    <property type="protein sequence ID" value="ESL05112.1"/>
    <property type="molecule type" value="Genomic_DNA"/>
</dbReference>
<reference evidence="2 3" key="1">
    <citation type="submission" date="2013-07" db="EMBL/GenBank/DDBJ databases">
        <authorList>
            <person name="Stoco P.H."/>
            <person name="Wagner G."/>
            <person name="Gerber A."/>
            <person name="Zaha A."/>
            <person name="Thompson C."/>
            <person name="Bartholomeu D.C."/>
            <person name="Luckemeyer D.D."/>
            <person name="Bahia D."/>
            <person name="Loreto E."/>
            <person name="Prestes E.B."/>
            <person name="Lima F.M."/>
            <person name="Rodrigues-Luiz G."/>
            <person name="Vallejo G.A."/>
            <person name="Filho J.F."/>
            <person name="Monteiro K.M."/>
            <person name="Tyler K.M."/>
            <person name="de Almeida L.G."/>
            <person name="Ortiz M.F."/>
            <person name="Siervo M.A."/>
            <person name="de Moraes M.H."/>
            <person name="Cunha O.L."/>
            <person name="Mendonca-Neto R."/>
            <person name="Silva R."/>
            <person name="Teixeira S.M."/>
            <person name="Murta S.M."/>
            <person name="Sincero T.C."/>
            <person name="Mendes T.A."/>
            <person name="Urmenyi T.P."/>
            <person name="Silva V.G."/>
            <person name="da Rocha W.D."/>
            <person name="Andersson B."/>
            <person name="Romanha A.J."/>
            <person name="Steindel M."/>
            <person name="de Vasconcelos A.T."/>
            <person name="Grisard E.C."/>
        </authorList>
    </citation>
    <scope>NUCLEOTIDE SEQUENCE [LARGE SCALE GENOMIC DNA]</scope>
    <source>
        <strain evidence="2 3">SC58</strain>
    </source>
</reference>
<evidence type="ECO:0000313" key="3">
    <source>
        <dbReference type="Proteomes" id="UP000031737"/>
    </source>
</evidence>
<dbReference type="Proteomes" id="UP000031737">
    <property type="component" value="Unassembled WGS sequence"/>
</dbReference>
<dbReference type="VEuPathDB" id="TriTrypDB:TRSC58_07273"/>
<dbReference type="AlphaFoldDB" id="A0A061IVU1"/>
<evidence type="ECO:0000313" key="2">
    <source>
        <dbReference type="EMBL" id="ESL05112.1"/>
    </source>
</evidence>
<keyword evidence="1" id="KW-0732">Signal</keyword>